<evidence type="ECO:0000256" key="1">
    <source>
        <dbReference type="SAM" id="MobiDB-lite"/>
    </source>
</evidence>
<dbReference type="RefSeq" id="WP_319831991.1">
    <property type="nucleotide sequence ID" value="NZ_CP138858.1"/>
</dbReference>
<sequence>MAPPDGTEDLARASSLQPLTSAEHSSVAMPRQWRHPDAPEDLALKSSRSLHIFHCTI</sequence>
<organism evidence="2 3">
    <name type="scientific">Coraliomargarita algicola</name>
    <dbReference type="NCBI Taxonomy" id="3092156"/>
    <lineage>
        <taxon>Bacteria</taxon>
        <taxon>Pseudomonadati</taxon>
        <taxon>Verrucomicrobiota</taxon>
        <taxon>Opitutia</taxon>
        <taxon>Puniceicoccales</taxon>
        <taxon>Coraliomargaritaceae</taxon>
        <taxon>Coraliomargarita</taxon>
    </lineage>
</organism>
<feature type="region of interest" description="Disordered" evidence="1">
    <location>
        <begin position="1"/>
        <end position="33"/>
    </location>
</feature>
<evidence type="ECO:0000313" key="2">
    <source>
        <dbReference type="EMBL" id="WPJ95095.1"/>
    </source>
</evidence>
<feature type="compositionally biased region" description="Polar residues" evidence="1">
    <location>
        <begin position="14"/>
        <end position="24"/>
    </location>
</feature>
<dbReference type="EMBL" id="CP138858">
    <property type="protein sequence ID" value="WPJ95095.1"/>
    <property type="molecule type" value="Genomic_DNA"/>
</dbReference>
<proteinExistence type="predicted"/>
<evidence type="ECO:0000313" key="3">
    <source>
        <dbReference type="Proteomes" id="UP001324993"/>
    </source>
</evidence>
<name>A0ABZ0RJE6_9BACT</name>
<accession>A0ABZ0RJE6</accession>
<keyword evidence="3" id="KW-1185">Reference proteome</keyword>
<dbReference type="Proteomes" id="UP001324993">
    <property type="component" value="Chromosome"/>
</dbReference>
<gene>
    <name evidence="2" type="ORF">SH580_16850</name>
</gene>
<reference evidence="2 3" key="1">
    <citation type="submission" date="2023-11" db="EMBL/GenBank/DDBJ databases">
        <title>Coraliomargarita sp. nov., isolated from marine algae.</title>
        <authorList>
            <person name="Lee J.K."/>
            <person name="Baek J.H."/>
            <person name="Kim J.M."/>
            <person name="Choi D.G."/>
            <person name="Jeon C.O."/>
        </authorList>
    </citation>
    <scope>NUCLEOTIDE SEQUENCE [LARGE SCALE GENOMIC DNA]</scope>
    <source>
        <strain evidence="2 3">J2-16</strain>
    </source>
</reference>
<protein>
    <submittedName>
        <fullName evidence="2">Uncharacterized protein</fullName>
    </submittedName>
</protein>